<proteinExistence type="predicted"/>
<dbReference type="EMBL" id="CM042063">
    <property type="protein sequence ID" value="KAI3667073.1"/>
    <property type="molecule type" value="Genomic_DNA"/>
</dbReference>
<dbReference type="Proteomes" id="UP001055879">
    <property type="component" value="Linkage Group LG17"/>
</dbReference>
<organism evidence="1 2">
    <name type="scientific">Arctium lappa</name>
    <name type="common">Greater burdock</name>
    <name type="synonym">Lappa major</name>
    <dbReference type="NCBI Taxonomy" id="4217"/>
    <lineage>
        <taxon>Eukaryota</taxon>
        <taxon>Viridiplantae</taxon>
        <taxon>Streptophyta</taxon>
        <taxon>Embryophyta</taxon>
        <taxon>Tracheophyta</taxon>
        <taxon>Spermatophyta</taxon>
        <taxon>Magnoliopsida</taxon>
        <taxon>eudicotyledons</taxon>
        <taxon>Gunneridae</taxon>
        <taxon>Pentapetalae</taxon>
        <taxon>asterids</taxon>
        <taxon>campanulids</taxon>
        <taxon>Asterales</taxon>
        <taxon>Asteraceae</taxon>
        <taxon>Carduoideae</taxon>
        <taxon>Cardueae</taxon>
        <taxon>Arctiinae</taxon>
        <taxon>Arctium</taxon>
    </lineage>
</organism>
<accession>A0ACB8XHD3</accession>
<keyword evidence="2" id="KW-1185">Reference proteome</keyword>
<reference evidence="2" key="1">
    <citation type="journal article" date="2022" name="Mol. Ecol. Resour.">
        <title>The genomes of chicory, endive, great burdock and yacon provide insights into Asteraceae palaeo-polyploidization history and plant inulin production.</title>
        <authorList>
            <person name="Fan W."/>
            <person name="Wang S."/>
            <person name="Wang H."/>
            <person name="Wang A."/>
            <person name="Jiang F."/>
            <person name="Liu H."/>
            <person name="Zhao H."/>
            <person name="Xu D."/>
            <person name="Zhang Y."/>
        </authorList>
    </citation>
    <scope>NUCLEOTIDE SEQUENCE [LARGE SCALE GENOMIC DNA]</scope>
    <source>
        <strain evidence="2">cv. Niubang</strain>
    </source>
</reference>
<protein>
    <submittedName>
        <fullName evidence="1">Uncharacterized protein</fullName>
    </submittedName>
</protein>
<gene>
    <name evidence="1" type="ORF">L6452_42116</name>
</gene>
<name>A0ACB8XHD3_ARCLA</name>
<evidence type="ECO:0000313" key="2">
    <source>
        <dbReference type="Proteomes" id="UP001055879"/>
    </source>
</evidence>
<sequence>MVLVPRVPATADTAEIPAYYEKKTSNFTDEENNMMDNDSKAVRLLIMAIPNDIFQELDSCKTAKEIWDQLLNQLEGGLQTQKNRRNLCINEYHDFHALPEEKLHQTYSRFNILINKCRKFGVIRTKEENNVLFLKSLNEEWSQLSMSIQANQDLESWSLTDIYGTLVAHEKEVMKQTSKTSLGGPLALVSKQTSKENNCEESQKCLETKRRSKKVLIAEETHTDSDSDEDIKAFAKSLALITHQFNKKFGKKVFEGRRENEERRNPERRFQQEPRFTPYSDQKGANFNHENATSQTRPQQPFQPRYPQPQRYFKPQEQKPETSTTTLPPNQNDGRCFRCGKSGHFSANCRGKLVKDQDYYKNKYKYNVKERVLVAEMEDWLSDSTSDGEEEPTNLCGMAFSDGNQTDETSEDNSEKKQSMPIWYLDSGCSRHMTGNKELLSSFKAKSGGAVTFGDNKQGQIKGYGEISRGNVSVSKVAYVDGLKHNLISISQLCDHGFNVKFQRKYCSLLHSESGQEMLRADRRGNLYRMNFTKITDTDSEKLCLVSLNSEEIWLWHKKFSHLNFSSLDKLVKLNLFKGLPSLKFNKDHLCSACEMGKMKRSSHKTKSENNCPRPLHMLHVDLCGPISVQSLAGKKYILVLIDEFSRYTWIEFIRAKSDVPEILIRLLKRLQVLFSSKVQKLRSDNGTEFRNAKINSYLSEEGITPNFSAARTPQQNGVVERKNRTLVEAARTMLAESNLSTNFWAEAIATACFTQNRATIVKRFQKTSYELIHNRKPNIKYFHVFGCRCYILKDREYIGKFDKKANEGKFIGYSLASKAFRVFNLRTRTIQESINITFDDNKSSEQQESSSQIFESSRESELNKIFEDFFDDENISEVIFRERQGENSEEPQETGTTLSGPSELTPSVSPNADQQSESEDDHEVSEATPEPNDEKENTSLEQNSEPLNSTTEASPSEPLNSTTEASPDFRASKSQTAQIIAPITRWTKDHPIDQIIGSSSEGVKTRSATINECFYVNFLSIIEPKKVKEALEDPHWIFAMQDELQEFEEGIDYDETFAPVARLEAIRIFLAYAAHKGFKVYQMDVKSAFLHGKLNEEVYVQQPPGFESTEYPNHVYYLDKALYGLKQAPRAWYETLSTFLINNGFEKGTIDTTLFIKRYKNEMLLVQIYVDDIIFGSTNQKYCDKFSELMKSEFEMSLMGELTFFLGLQVKQISEGTFISQSKYVSEILQKYKLNDSTSMRTPLSTGVKLDSDPSGENVDIKTYRGMIGSLLYLTASRPDIMFATCLCARYQANPKVSHLTAVKRIFRYLRGTQTLGLWYPKLSNFDLTAYTDADHARCKLDRKSTSGCCQLLGNKLVSWSSKKQNCVSTSTAEAEYVAAASCCSQVLWMRTQLRDYGQQFDRIPILCDSKSAIAISANPVQHSKTKHIDVRYHFLKDHVEKGTIEMYFVPTELQLADIFTKALDERRAFDLVSDVYIRASDLVSDVYIRASDLVSDVYIRASDLVSDVYIRASDLVSDVYIRASDLVSDVYIRASDLVSDVYIRASDLVSDVYIRAFDLVSDDFIRTQIWSH</sequence>
<comment type="caution">
    <text evidence="1">The sequence shown here is derived from an EMBL/GenBank/DDBJ whole genome shotgun (WGS) entry which is preliminary data.</text>
</comment>
<reference evidence="1 2" key="2">
    <citation type="journal article" date="2022" name="Mol. Ecol. Resour.">
        <title>The genomes of chicory, endive, great burdock and yacon provide insights into Asteraceae paleo-polyploidization history and plant inulin production.</title>
        <authorList>
            <person name="Fan W."/>
            <person name="Wang S."/>
            <person name="Wang H."/>
            <person name="Wang A."/>
            <person name="Jiang F."/>
            <person name="Liu H."/>
            <person name="Zhao H."/>
            <person name="Xu D."/>
            <person name="Zhang Y."/>
        </authorList>
    </citation>
    <scope>NUCLEOTIDE SEQUENCE [LARGE SCALE GENOMIC DNA]</scope>
    <source>
        <strain evidence="2">cv. Niubang</strain>
    </source>
</reference>
<evidence type="ECO:0000313" key="1">
    <source>
        <dbReference type="EMBL" id="KAI3667073.1"/>
    </source>
</evidence>